<proteinExistence type="predicted"/>
<accession>A0ACC1HFQ4</accession>
<organism evidence="1 2">
    <name type="scientific">Spiromyces aspiralis</name>
    <dbReference type="NCBI Taxonomy" id="68401"/>
    <lineage>
        <taxon>Eukaryota</taxon>
        <taxon>Fungi</taxon>
        <taxon>Fungi incertae sedis</taxon>
        <taxon>Zoopagomycota</taxon>
        <taxon>Kickxellomycotina</taxon>
        <taxon>Kickxellomycetes</taxon>
        <taxon>Kickxellales</taxon>
        <taxon>Kickxellaceae</taxon>
        <taxon>Spiromyces</taxon>
    </lineage>
</organism>
<gene>
    <name evidence="1" type="primary">YCG1</name>
    <name evidence="1" type="ORF">EV182_003199</name>
</gene>
<dbReference type="EMBL" id="JAMZIH010005935">
    <property type="protein sequence ID" value="KAJ1674476.1"/>
    <property type="molecule type" value="Genomic_DNA"/>
</dbReference>
<name>A0ACC1HFQ4_9FUNG</name>
<comment type="caution">
    <text evidence="1">The sequence shown here is derived from an EMBL/GenBank/DDBJ whole genome shotgun (WGS) entry which is preliminary data.</text>
</comment>
<keyword evidence="2" id="KW-1185">Reference proteome</keyword>
<dbReference type="Proteomes" id="UP001145114">
    <property type="component" value="Unassembled WGS sequence"/>
</dbReference>
<sequence>MVSLPEIQTILRESIPSLFNQAQKVGASHRKLVLALYKLQMQSAKVASAKDDFAGEDAFGNEFIRNLNKLLAVKKREPCVDRCMRFISAFVQLAYEKDIEYLEKRRPTQSAADNSDIENNNDEEVVEETVFSRFIEFLICYLLRGFNAKEKMVRLRCCQLVAMTVTCLGEMDEELYLELVSKLSERVRDKEANIRVQAAVSLSKLQGSEGDDEARRVTKRLLLLLHHDASAEVRRAVLLNIVKSNVTLPYILERVRDVDAINRKYLFLRVLPTIDFRALSIEYRERILSAGINDRDPGVRRACVQLLGESWLQTVDQNLLELIESLDVVDSPIADDAIKALFNMYPEIPENMDFVEEIWNNLTPETSFLIRVTLEYFAGKGDESNKLDEMLPEVLKLANYLSSFVKKLEDEDDEELLPDHEYVIRQLLMVTRLSDFPDELGRRHMLTLMRQMLVLPEISESSIEIITDILKKLAINERDFTSMMAEVVSDIRESLIENMSSDDEESKQEQIITLIKCLVIIKYLLQRCQEASTSLSQNSSIYGLLSEYAVPAIQSSEAVLQEYGVECLALCCVLDKTLAADNIELFIQAATEGSINLCTTALKALLDLTFMFGIADISINLEQGQLLELFLGQLESDNPEIQALIVQGLAKLLYAHRLPEPSRILERLL</sequence>
<protein>
    <submittedName>
        <fullName evidence="1">Chromosome condensation complex Condensin, subunit G</fullName>
    </submittedName>
</protein>
<feature type="non-terminal residue" evidence="1">
    <location>
        <position position="669"/>
    </location>
</feature>
<evidence type="ECO:0000313" key="1">
    <source>
        <dbReference type="EMBL" id="KAJ1674476.1"/>
    </source>
</evidence>
<evidence type="ECO:0000313" key="2">
    <source>
        <dbReference type="Proteomes" id="UP001145114"/>
    </source>
</evidence>
<reference evidence="1" key="1">
    <citation type="submission" date="2022-06" db="EMBL/GenBank/DDBJ databases">
        <title>Phylogenomic reconstructions and comparative analyses of Kickxellomycotina fungi.</title>
        <authorList>
            <person name="Reynolds N.K."/>
            <person name="Stajich J.E."/>
            <person name="Barry K."/>
            <person name="Grigoriev I.V."/>
            <person name="Crous P."/>
            <person name="Smith M.E."/>
        </authorList>
    </citation>
    <scope>NUCLEOTIDE SEQUENCE</scope>
    <source>
        <strain evidence="1">RSA 2271</strain>
    </source>
</reference>